<protein>
    <submittedName>
        <fullName evidence="6">D-2-hydroxyacid dehydrogenase</fullName>
    </submittedName>
</protein>
<dbReference type="CDD" id="cd05300">
    <property type="entry name" value="2-Hacid_dh_1"/>
    <property type="match status" value="1"/>
</dbReference>
<evidence type="ECO:0000313" key="7">
    <source>
        <dbReference type="Proteomes" id="UP000509750"/>
    </source>
</evidence>
<dbReference type="OrthoDB" id="168224at2157"/>
<evidence type="ECO:0000259" key="5">
    <source>
        <dbReference type="Pfam" id="PF02826"/>
    </source>
</evidence>
<evidence type="ECO:0000313" key="6">
    <source>
        <dbReference type="EMBL" id="QLG26640.1"/>
    </source>
</evidence>
<evidence type="ECO:0000256" key="2">
    <source>
        <dbReference type="ARBA" id="ARBA00023027"/>
    </source>
</evidence>
<dbReference type="RefSeq" id="WP_179168215.1">
    <property type="nucleotide sequence ID" value="NZ_CP058529.1"/>
</dbReference>
<dbReference type="Pfam" id="PF00389">
    <property type="entry name" value="2-Hacid_dh"/>
    <property type="match status" value="1"/>
</dbReference>
<evidence type="ECO:0000259" key="4">
    <source>
        <dbReference type="Pfam" id="PF00389"/>
    </source>
</evidence>
<dbReference type="Proteomes" id="UP000509750">
    <property type="component" value="Chromosome"/>
</dbReference>
<name>A0A7D5KTW9_9EURY</name>
<dbReference type="InterPro" id="IPR006139">
    <property type="entry name" value="D-isomer_2_OHA_DH_cat_dom"/>
</dbReference>
<proteinExistence type="inferred from homology"/>
<dbReference type="KEGG" id="halg:HUG10_03385"/>
<sequence>MRILVTRQKIHGHPATEYASEIRDRLPDHEVVHAATPEEESELVADADVVTGPGSATESLLDSAGSLRLFAGVYAGTGHLDLDSFREAGVAVTNASGVHGPNISEYVVGALVSMARDFRRATRQQDRREWRAYPTRELHGSTVTIVGLGAIGRAIAERLEPFGVEQLGVRYSPEKGGPTDEVFGFDDLHDALARTDHLVLACPLTDETEGLIDAEAFRTLPPDATLVNIARGPVVDTDALLSALQRNFVGSVFLDVTDPEPLPEDHPLWGFDDIHITPHNAGHTPEYFARVADILAGNVERLAAGEEDLENRVV</sequence>
<keyword evidence="2" id="KW-0520">NAD</keyword>
<organism evidence="6 7">
    <name type="scientific">Halorarum halophilum</name>
    <dbReference type="NCBI Taxonomy" id="2743090"/>
    <lineage>
        <taxon>Archaea</taxon>
        <taxon>Methanobacteriati</taxon>
        <taxon>Methanobacteriota</taxon>
        <taxon>Stenosarchaea group</taxon>
        <taxon>Halobacteria</taxon>
        <taxon>Halobacteriales</taxon>
        <taxon>Haloferacaceae</taxon>
        <taxon>Halorarum</taxon>
    </lineage>
</organism>
<dbReference type="AlphaFoldDB" id="A0A7D5KTW9"/>
<dbReference type="Gene3D" id="3.40.50.720">
    <property type="entry name" value="NAD(P)-binding Rossmann-like Domain"/>
    <property type="match status" value="2"/>
</dbReference>
<keyword evidence="7" id="KW-1185">Reference proteome</keyword>
<comment type="similarity">
    <text evidence="3">Belongs to the D-isomer specific 2-hydroxyacid dehydrogenase family.</text>
</comment>
<feature type="domain" description="D-isomer specific 2-hydroxyacid dehydrogenase NAD-binding" evidence="5">
    <location>
        <begin position="109"/>
        <end position="281"/>
    </location>
</feature>
<dbReference type="Pfam" id="PF02826">
    <property type="entry name" value="2-Hacid_dh_C"/>
    <property type="match status" value="1"/>
</dbReference>
<dbReference type="GO" id="GO:0051287">
    <property type="term" value="F:NAD binding"/>
    <property type="evidence" value="ECO:0007669"/>
    <property type="project" value="InterPro"/>
</dbReference>
<dbReference type="InterPro" id="IPR036291">
    <property type="entry name" value="NAD(P)-bd_dom_sf"/>
</dbReference>
<dbReference type="EMBL" id="CP058529">
    <property type="protein sequence ID" value="QLG26640.1"/>
    <property type="molecule type" value="Genomic_DNA"/>
</dbReference>
<dbReference type="GeneID" id="56027844"/>
<keyword evidence="1 3" id="KW-0560">Oxidoreductase</keyword>
<gene>
    <name evidence="6" type="ORF">HUG10_03385</name>
</gene>
<dbReference type="SUPFAM" id="SSF52283">
    <property type="entry name" value="Formate/glycerate dehydrogenase catalytic domain-like"/>
    <property type="match status" value="1"/>
</dbReference>
<reference evidence="6 7" key="1">
    <citation type="submission" date="2020-07" db="EMBL/GenBank/DDBJ databases">
        <title>Gai3-2, isolated from salt lake.</title>
        <authorList>
            <person name="Cui H."/>
            <person name="Shi X."/>
        </authorList>
    </citation>
    <scope>NUCLEOTIDE SEQUENCE [LARGE SCALE GENOMIC DNA]</scope>
    <source>
        <strain evidence="6 7">Gai3-2</strain>
    </source>
</reference>
<dbReference type="FunFam" id="3.40.50.720:FF:000363">
    <property type="entry name" value="D-isomer specific 2-hydroxyacid dehydrogenase"/>
    <property type="match status" value="1"/>
</dbReference>
<accession>A0A7D5KTW9</accession>
<evidence type="ECO:0000256" key="1">
    <source>
        <dbReference type="ARBA" id="ARBA00023002"/>
    </source>
</evidence>
<feature type="domain" description="D-isomer specific 2-hydroxyacid dehydrogenase catalytic" evidence="4">
    <location>
        <begin position="21"/>
        <end position="313"/>
    </location>
</feature>
<dbReference type="GO" id="GO:0016616">
    <property type="term" value="F:oxidoreductase activity, acting on the CH-OH group of donors, NAD or NADP as acceptor"/>
    <property type="evidence" value="ECO:0007669"/>
    <property type="project" value="InterPro"/>
</dbReference>
<dbReference type="InterPro" id="IPR006140">
    <property type="entry name" value="D-isomer_DH_NAD-bd"/>
</dbReference>
<dbReference type="PANTHER" id="PTHR43333">
    <property type="entry name" value="2-HACID_DH_C DOMAIN-CONTAINING PROTEIN"/>
    <property type="match status" value="1"/>
</dbReference>
<evidence type="ECO:0000256" key="3">
    <source>
        <dbReference type="RuleBase" id="RU003719"/>
    </source>
</evidence>
<dbReference type="PANTHER" id="PTHR43333:SF1">
    <property type="entry name" value="D-ISOMER SPECIFIC 2-HYDROXYACID DEHYDROGENASE NAD-BINDING DOMAIN-CONTAINING PROTEIN"/>
    <property type="match status" value="1"/>
</dbReference>
<dbReference type="SUPFAM" id="SSF51735">
    <property type="entry name" value="NAD(P)-binding Rossmann-fold domains"/>
    <property type="match status" value="1"/>
</dbReference>